<evidence type="ECO:0000256" key="1">
    <source>
        <dbReference type="ARBA" id="ARBA00001971"/>
    </source>
</evidence>
<reference evidence="15" key="2">
    <citation type="submission" date="2025-08" db="UniProtKB">
        <authorList>
            <consortium name="Ensembl"/>
        </authorList>
    </citation>
    <scope>IDENTIFICATION</scope>
</reference>
<evidence type="ECO:0000256" key="10">
    <source>
        <dbReference type="ARBA" id="ARBA00023033"/>
    </source>
</evidence>
<dbReference type="InterPro" id="IPR001128">
    <property type="entry name" value="Cyt_P450"/>
</dbReference>
<dbReference type="PANTHER" id="PTHR24300:SF375">
    <property type="entry name" value="CYTOCHROME P450 FAMILY"/>
    <property type="match status" value="1"/>
</dbReference>
<dbReference type="GO" id="GO:0046222">
    <property type="term" value="P:aflatoxin metabolic process"/>
    <property type="evidence" value="ECO:0007669"/>
    <property type="project" value="UniProtKB-ARBA"/>
</dbReference>
<keyword evidence="11 14" id="KW-0472">Membrane</keyword>
<dbReference type="InterPro" id="IPR036396">
    <property type="entry name" value="Cyt_P450_sf"/>
</dbReference>
<dbReference type="GO" id="GO:0006082">
    <property type="term" value="P:organic acid metabolic process"/>
    <property type="evidence" value="ECO:0007669"/>
    <property type="project" value="TreeGrafter"/>
</dbReference>
<evidence type="ECO:0000256" key="13">
    <source>
        <dbReference type="RuleBase" id="RU000461"/>
    </source>
</evidence>
<dbReference type="SUPFAM" id="SSF48264">
    <property type="entry name" value="Cytochrome P450"/>
    <property type="match status" value="1"/>
</dbReference>
<dbReference type="PANTHER" id="PTHR24300">
    <property type="entry name" value="CYTOCHROME P450 508A4-RELATED"/>
    <property type="match status" value="1"/>
</dbReference>
<dbReference type="Gene3D" id="1.10.630.10">
    <property type="entry name" value="Cytochrome P450"/>
    <property type="match status" value="1"/>
</dbReference>
<feature type="binding site" description="axial binding residue" evidence="12">
    <location>
        <position position="437"/>
    </location>
    <ligand>
        <name>heme</name>
        <dbReference type="ChEBI" id="CHEBI:30413"/>
    </ligand>
    <ligandPart>
        <name>Fe</name>
        <dbReference type="ChEBI" id="CHEBI:18248"/>
    </ligandPart>
</feature>
<proteinExistence type="inferred from homology"/>
<evidence type="ECO:0000313" key="15">
    <source>
        <dbReference type="Ensembl" id="ENSECRP00000000224.1"/>
    </source>
</evidence>
<keyword evidence="9 12" id="KW-0408">Iron</keyword>
<feature type="transmembrane region" description="Helical" evidence="14">
    <location>
        <begin position="6"/>
        <end position="22"/>
    </location>
</feature>
<keyword evidence="14" id="KW-1133">Transmembrane helix</keyword>
<dbReference type="OrthoDB" id="1103324at2759"/>
<protein>
    <submittedName>
        <fullName evidence="15">Cytochrome P450 2B4-like</fullName>
    </submittedName>
</protein>
<dbReference type="Proteomes" id="UP000694620">
    <property type="component" value="Chromosome 1"/>
</dbReference>
<evidence type="ECO:0000256" key="2">
    <source>
        <dbReference type="ARBA" id="ARBA00004524"/>
    </source>
</evidence>
<dbReference type="AlphaFoldDB" id="A0A8C4REG9"/>
<comment type="cofactor">
    <cofactor evidence="1 12">
        <name>heme</name>
        <dbReference type="ChEBI" id="CHEBI:30413"/>
    </cofactor>
</comment>
<comment type="similarity">
    <text evidence="3 13">Belongs to the cytochrome P450 family.</text>
</comment>
<dbReference type="GO" id="GO:0005506">
    <property type="term" value="F:iron ion binding"/>
    <property type="evidence" value="ECO:0007669"/>
    <property type="project" value="InterPro"/>
</dbReference>
<dbReference type="GO" id="GO:0005737">
    <property type="term" value="C:cytoplasm"/>
    <property type="evidence" value="ECO:0007669"/>
    <property type="project" value="TreeGrafter"/>
</dbReference>
<evidence type="ECO:0000256" key="4">
    <source>
        <dbReference type="ARBA" id="ARBA00022617"/>
    </source>
</evidence>
<keyword evidence="8 13" id="KW-0560">Oxidoreductase</keyword>
<dbReference type="InterPro" id="IPR017972">
    <property type="entry name" value="Cyt_P450_CS"/>
</dbReference>
<keyword evidence="5 12" id="KW-0479">Metal-binding</keyword>
<dbReference type="GO" id="GO:0016712">
    <property type="term" value="F:oxidoreductase activity, acting on paired donors, with incorporation or reduction of molecular oxygen, reduced flavin or flavoprotein as one donor, and incorporation of one atom of oxygen"/>
    <property type="evidence" value="ECO:0007669"/>
    <property type="project" value="TreeGrafter"/>
</dbReference>
<dbReference type="InterPro" id="IPR002401">
    <property type="entry name" value="Cyt_P450_E_grp-I"/>
</dbReference>
<dbReference type="Pfam" id="PF00067">
    <property type="entry name" value="p450"/>
    <property type="match status" value="1"/>
</dbReference>
<name>A0A8C4REG9_ERPCA</name>
<keyword evidence="10 13" id="KW-0503">Monooxygenase</keyword>
<feature type="transmembrane region" description="Helical" evidence="14">
    <location>
        <begin position="191"/>
        <end position="210"/>
    </location>
</feature>
<accession>A0A8C4REG9</accession>
<dbReference type="InterPro" id="IPR050182">
    <property type="entry name" value="Cytochrome_P450_fam2"/>
</dbReference>
<keyword evidence="14" id="KW-0812">Transmembrane</keyword>
<dbReference type="PRINTS" id="PR00385">
    <property type="entry name" value="P450"/>
</dbReference>
<evidence type="ECO:0000256" key="5">
    <source>
        <dbReference type="ARBA" id="ARBA00022723"/>
    </source>
</evidence>
<reference evidence="15" key="3">
    <citation type="submission" date="2025-09" db="UniProtKB">
        <authorList>
            <consortium name="Ensembl"/>
        </authorList>
    </citation>
    <scope>IDENTIFICATION</scope>
</reference>
<sequence>MDLFSTLILAGVLIGLIFIMFLKKSNLYSKMPPGPTPLPLIGNMLQVNSRTPHESFMKLSETYGPVMTVYLGPHPVVVLVGLQAIQEALLQQADAFSGRACLPMFKKITNGFGVAFTNGENWKQLRRFSITTLRDYGVGRRSIEEWIQEEAQNLVKEFKKYQGSPLDPKVILSCAVCNVICSVLYGKRFEYKSAIFTHLVSVVSTVVALISTPMTQLYNIFPNLCKFLPGSHKELFKQIDEMNITIKSMILECSKNLSNDSPQNFVDSFLLKMKEEKENPNSSFTYDDLLGTINNLFMAGTETTSTTLRYGLMLLIKYPHIQENIQKEIEAVIGHERSPCMEDRKKMPFTDAVIHEIQRFSDLLPLNVIHTTTKDTIFRGYFIPAGTMVAPLLHSLLFDKTLWESPNSFNPGHFLDEHGHFKMNPAFLPFSTGKRVCIGEHLARTEIFLFMTSLLQNFSFRSIVDPELVNITPDESSFVKVPRSYKLLVCPHQ</sequence>
<dbReference type="FunFam" id="1.10.630.10:FF:000010">
    <property type="entry name" value="cytochrome P450 2W1 isoform X2"/>
    <property type="match status" value="1"/>
</dbReference>
<dbReference type="GO" id="GO:0006805">
    <property type="term" value="P:xenobiotic metabolic process"/>
    <property type="evidence" value="ECO:0007669"/>
    <property type="project" value="TreeGrafter"/>
</dbReference>
<evidence type="ECO:0000256" key="12">
    <source>
        <dbReference type="PIRSR" id="PIRSR602401-1"/>
    </source>
</evidence>
<evidence type="ECO:0000256" key="9">
    <source>
        <dbReference type="ARBA" id="ARBA00023004"/>
    </source>
</evidence>
<dbReference type="RefSeq" id="XP_028652700.1">
    <property type="nucleotide sequence ID" value="XM_028796867.2"/>
</dbReference>
<keyword evidence="6" id="KW-0256">Endoplasmic reticulum</keyword>
<dbReference type="CDD" id="cd11026">
    <property type="entry name" value="CYP2"/>
    <property type="match status" value="1"/>
</dbReference>
<reference evidence="15" key="1">
    <citation type="submission" date="2021-06" db="EMBL/GenBank/DDBJ databases">
        <authorList>
            <consortium name="Wellcome Sanger Institute Data Sharing"/>
        </authorList>
    </citation>
    <scope>NUCLEOTIDE SEQUENCE [LARGE SCALE GENOMIC DNA]</scope>
</reference>
<keyword evidence="4 12" id="KW-0349">Heme</keyword>
<evidence type="ECO:0000256" key="6">
    <source>
        <dbReference type="ARBA" id="ARBA00022824"/>
    </source>
</evidence>
<evidence type="ECO:0000256" key="7">
    <source>
        <dbReference type="ARBA" id="ARBA00022848"/>
    </source>
</evidence>
<dbReference type="GO" id="GO:0020037">
    <property type="term" value="F:heme binding"/>
    <property type="evidence" value="ECO:0007669"/>
    <property type="project" value="InterPro"/>
</dbReference>
<keyword evidence="16" id="KW-1185">Reference proteome</keyword>
<dbReference type="PROSITE" id="PS00086">
    <property type="entry name" value="CYTOCHROME_P450"/>
    <property type="match status" value="1"/>
</dbReference>
<dbReference type="PRINTS" id="PR00463">
    <property type="entry name" value="EP450I"/>
</dbReference>
<dbReference type="Ensembl" id="ENSECRT00000000230.1">
    <property type="protein sequence ID" value="ENSECRP00000000224.1"/>
    <property type="gene ID" value="ENSECRG00000000129.1"/>
</dbReference>
<dbReference type="GeneTree" id="ENSGT00940000162064"/>
<gene>
    <name evidence="15" type="primary">LOC114648063</name>
</gene>
<organism evidence="15 16">
    <name type="scientific">Erpetoichthys calabaricus</name>
    <name type="common">Rope fish</name>
    <name type="synonym">Calamoichthys calabaricus</name>
    <dbReference type="NCBI Taxonomy" id="27687"/>
    <lineage>
        <taxon>Eukaryota</taxon>
        <taxon>Metazoa</taxon>
        <taxon>Chordata</taxon>
        <taxon>Craniata</taxon>
        <taxon>Vertebrata</taxon>
        <taxon>Euteleostomi</taxon>
        <taxon>Actinopterygii</taxon>
        <taxon>Polypteriformes</taxon>
        <taxon>Polypteridae</taxon>
        <taxon>Erpetoichthys</taxon>
    </lineage>
</organism>
<evidence type="ECO:0000256" key="8">
    <source>
        <dbReference type="ARBA" id="ARBA00023002"/>
    </source>
</evidence>
<keyword evidence="7" id="KW-0492">Microsome</keyword>
<comment type="subcellular location">
    <subcellularLocation>
        <location evidence="2">Microsome membrane</location>
    </subcellularLocation>
</comment>
<evidence type="ECO:0000256" key="11">
    <source>
        <dbReference type="ARBA" id="ARBA00023136"/>
    </source>
</evidence>
<dbReference type="GeneID" id="114648063"/>
<evidence type="ECO:0000313" key="16">
    <source>
        <dbReference type="Proteomes" id="UP000694620"/>
    </source>
</evidence>
<evidence type="ECO:0000256" key="3">
    <source>
        <dbReference type="ARBA" id="ARBA00010617"/>
    </source>
</evidence>
<evidence type="ECO:0000256" key="14">
    <source>
        <dbReference type="SAM" id="Phobius"/>
    </source>
</evidence>